<dbReference type="RefSeq" id="WP_121198548.1">
    <property type="nucleotide sequence ID" value="NZ_RBKU01000001.1"/>
</dbReference>
<dbReference type="EMBL" id="RBKU01000001">
    <property type="protein sequence ID" value="RKR83008.1"/>
    <property type="molecule type" value="Genomic_DNA"/>
</dbReference>
<dbReference type="Proteomes" id="UP000268007">
    <property type="component" value="Unassembled WGS sequence"/>
</dbReference>
<dbReference type="OrthoDB" id="9785831at2"/>
<dbReference type="Pfam" id="PF16117">
    <property type="entry name" value="DUF4833"/>
    <property type="match status" value="1"/>
</dbReference>
<dbReference type="AlphaFoldDB" id="A0A495J3R0"/>
<sequence>MNIAPALLLNFALLFHLCLPSDRLVRVSKLTDIDTTSRKAKVINFPVPNVAKLFYVQRDPNTNTIIYDINLNGKGEPDPANPVHVYWIKYNEKGQKEELNFIQRKFAYGLVTKPLDNGKFDIRFVSYKKYPLYLMKAETDNKYHIFATIAKKQAILNRIFIKIEGGTFWLPNVVYVEVKGTDPATGKEIVERFKP</sequence>
<organism evidence="2 3">
    <name type="scientific">Mucilaginibacter gracilis</name>
    <dbReference type="NCBI Taxonomy" id="423350"/>
    <lineage>
        <taxon>Bacteria</taxon>
        <taxon>Pseudomonadati</taxon>
        <taxon>Bacteroidota</taxon>
        <taxon>Sphingobacteriia</taxon>
        <taxon>Sphingobacteriales</taxon>
        <taxon>Sphingobacteriaceae</taxon>
        <taxon>Mucilaginibacter</taxon>
    </lineage>
</organism>
<comment type="caution">
    <text evidence="2">The sequence shown here is derived from an EMBL/GenBank/DDBJ whole genome shotgun (WGS) entry which is preliminary data.</text>
</comment>
<name>A0A495J3R0_9SPHI</name>
<proteinExistence type="predicted"/>
<feature type="domain" description="DUF4833" evidence="1">
    <location>
        <begin position="54"/>
        <end position="192"/>
    </location>
</feature>
<reference evidence="2 3" key="1">
    <citation type="submission" date="2018-10" db="EMBL/GenBank/DDBJ databases">
        <title>Genomic Encyclopedia of Archaeal and Bacterial Type Strains, Phase II (KMG-II): from individual species to whole genera.</title>
        <authorList>
            <person name="Goeker M."/>
        </authorList>
    </citation>
    <scope>NUCLEOTIDE SEQUENCE [LARGE SCALE GENOMIC DNA]</scope>
    <source>
        <strain evidence="2 3">DSM 18602</strain>
    </source>
</reference>
<evidence type="ECO:0000313" key="3">
    <source>
        <dbReference type="Proteomes" id="UP000268007"/>
    </source>
</evidence>
<protein>
    <submittedName>
        <fullName evidence="2">Uncharacterized protein DUF4833</fullName>
    </submittedName>
</protein>
<evidence type="ECO:0000313" key="2">
    <source>
        <dbReference type="EMBL" id="RKR83008.1"/>
    </source>
</evidence>
<dbReference type="InterPro" id="IPR032269">
    <property type="entry name" value="DUF4833"/>
</dbReference>
<gene>
    <name evidence="2" type="ORF">BDD43_3208</name>
</gene>
<keyword evidence="3" id="KW-1185">Reference proteome</keyword>
<accession>A0A495J3R0</accession>
<evidence type="ECO:0000259" key="1">
    <source>
        <dbReference type="Pfam" id="PF16117"/>
    </source>
</evidence>